<gene>
    <name evidence="1" type="ORF">HCDG_05248</name>
</gene>
<name>C6HFQ8_AJECH</name>
<dbReference type="VEuPathDB" id="FungiDB:HCDG_05248"/>
<protein>
    <submittedName>
        <fullName evidence="1">Uncharacterized protein</fullName>
    </submittedName>
</protein>
<proteinExistence type="predicted"/>
<evidence type="ECO:0000313" key="1">
    <source>
        <dbReference type="EMBL" id="EER40659.1"/>
    </source>
</evidence>
<evidence type="ECO:0000313" key="2">
    <source>
        <dbReference type="Proteomes" id="UP000002624"/>
    </source>
</evidence>
<organism evidence="1 2">
    <name type="scientific">Ajellomyces capsulatus (strain H143)</name>
    <name type="common">Darling's disease fungus</name>
    <name type="synonym">Histoplasma capsulatum</name>
    <dbReference type="NCBI Taxonomy" id="544712"/>
    <lineage>
        <taxon>Eukaryota</taxon>
        <taxon>Fungi</taxon>
        <taxon>Dikarya</taxon>
        <taxon>Ascomycota</taxon>
        <taxon>Pezizomycotina</taxon>
        <taxon>Eurotiomycetes</taxon>
        <taxon>Eurotiomycetidae</taxon>
        <taxon>Onygenales</taxon>
        <taxon>Ajellomycetaceae</taxon>
        <taxon>Histoplasma</taxon>
    </lineage>
</organism>
<dbReference type="Proteomes" id="UP000002624">
    <property type="component" value="Unassembled WGS sequence"/>
</dbReference>
<reference evidence="2" key="1">
    <citation type="submission" date="2009-05" db="EMBL/GenBank/DDBJ databases">
        <title>The genome sequence of Ajellomyces capsulatus strain H143.</title>
        <authorList>
            <person name="Champion M."/>
            <person name="Cuomo C.A."/>
            <person name="Ma L.-J."/>
            <person name="Henn M.R."/>
            <person name="Sil A."/>
            <person name="Goldman B."/>
            <person name="Young S.K."/>
            <person name="Kodira C.D."/>
            <person name="Zeng Q."/>
            <person name="Koehrsen M."/>
            <person name="Alvarado L."/>
            <person name="Berlin A.M."/>
            <person name="Borenstein D."/>
            <person name="Chen Z."/>
            <person name="Engels R."/>
            <person name="Freedman E."/>
            <person name="Gellesch M."/>
            <person name="Goldberg J."/>
            <person name="Griggs A."/>
            <person name="Gujja S."/>
            <person name="Heiman D.I."/>
            <person name="Hepburn T.A."/>
            <person name="Howarth C."/>
            <person name="Jen D."/>
            <person name="Larson L."/>
            <person name="Lewis B."/>
            <person name="Mehta T."/>
            <person name="Park D."/>
            <person name="Pearson M."/>
            <person name="Roberts A."/>
            <person name="Saif S."/>
            <person name="Shea T.D."/>
            <person name="Shenoy N."/>
            <person name="Sisk P."/>
            <person name="Stolte C."/>
            <person name="Sykes S."/>
            <person name="Walk T."/>
            <person name="White J."/>
            <person name="Yandava C."/>
            <person name="Klein B."/>
            <person name="McEwen J.G."/>
            <person name="Puccia R."/>
            <person name="Goldman G.H."/>
            <person name="Felipe M.S."/>
            <person name="Nino-Vega G."/>
            <person name="San-Blas G."/>
            <person name="Taylor J.W."/>
            <person name="Mendoza L."/>
            <person name="Galagan J.E."/>
            <person name="Nusbaum C."/>
            <person name="Birren B.W."/>
        </authorList>
    </citation>
    <scope>NUCLEOTIDE SEQUENCE [LARGE SCALE GENOMIC DNA]</scope>
    <source>
        <strain evidence="2">H143</strain>
    </source>
</reference>
<dbReference type="EMBL" id="GG692425">
    <property type="protein sequence ID" value="EER40659.1"/>
    <property type="molecule type" value="Genomic_DNA"/>
</dbReference>
<dbReference type="AlphaFoldDB" id="C6HFQ8"/>
<sequence length="123" mass="13865">MMVNILGVDPMVASQGSGLEQGRCRSLQQPAYSILMKTTRVCRDSPNPWLVVNTVHANSNLSSGFMTDLSNETCWRNPNAKLWAFGHTHFQLVTSRTQKLGRGWWPIDQATICPSRKTMMGRR</sequence>
<dbReference type="HOGENOM" id="CLU_2014591_0_0_1"/>
<accession>C6HFQ8</accession>